<dbReference type="AlphaFoldDB" id="A0A2I1ILY1"/>
<dbReference type="EMBL" id="PKKO01000004">
    <property type="protein sequence ID" value="PKY72127.1"/>
    <property type="molecule type" value="Genomic_DNA"/>
</dbReference>
<evidence type="ECO:0000259" key="1">
    <source>
        <dbReference type="Pfam" id="PF13794"/>
    </source>
</evidence>
<organism evidence="2 3">
    <name type="scientific">Winkia neuii</name>
    <dbReference type="NCBI Taxonomy" id="33007"/>
    <lineage>
        <taxon>Bacteria</taxon>
        <taxon>Bacillati</taxon>
        <taxon>Actinomycetota</taxon>
        <taxon>Actinomycetes</taxon>
        <taxon>Actinomycetales</taxon>
        <taxon>Actinomycetaceae</taxon>
        <taxon>Winkia</taxon>
    </lineage>
</organism>
<accession>A0A2I1ILY1</accession>
<reference evidence="2 3" key="1">
    <citation type="submission" date="2017-12" db="EMBL/GenBank/DDBJ databases">
        <title>Phylogenetic diversity of female urinary microbiome.</title>
        <authorList>
            <person name="Thomas-White K."/>
            <person name="Wolfe A.J."/>
        </authorList>
    </citation>
    <scope>NUCLEOTIDE SEQUENCE [LARGE SCALE GENOMIC DNA]</scope>
    <source>
        <strain evidence="2 3">UMB0402</strain>
    </source>
</reference>
<evidence type="ECO:0000313" key="2">
    <source>
        <dbReference type="EMBL" id="PKY72127.1"/>
    </source>
</evidence>
<evidence type="ECO:0000313" key="3">
    <source>
        <dbReference type="Proteomes" id="UP000235122"/>
    </source>
</evidence>
<comment type="caution">
    <text evidence="2">The sequence shown here is derived from an EMBL/GenBank/DDBJ whole genome shotgun (WGS) entry which is preliminary data.</text>
</comment>
<gene>
    <name evidence="2" type="ORF">CYJ19_07965</name>
</gene>
<dbReference type="RefSeq" id="WP_070454737.1">
    <property type="nucleotide sequence ID" value="NZ_JASOXK010000003.1"/>
</dbReference>
<sequence length="205" mass="22232">MTTSDPRIVSLVGSLALSRQGRLGKDMTLAPNMKQKVALAAMSAGAYGMFHKIESISGIDDSQMAQLMEPTISIVDDLEARLRPGDWWERLVKSFILIGVLSDLSVEISRLHAPELLREIGAENYDGGHGEWAAAIVRQAAQADPQLESRLSLWGRRVVGEALGVARQVAKIYDEQLDLDIASAAGLHPLLARHGQRMAKAGLKA</sequence>
<protein>
    <recommendedName>
        <fullName evidence="1">Ferritin-like domain-containing protein</fullName>
    </recommendedName>
</protein>
<dbReference type="Proteomes" id="UP000235122">
    <property type="component" value="Unassembled WGS sequence"/>
</dbReference>
<dbReference type="STRING" id="33007.HMPREF3198_00553"/>
<feature type="domain" description="Ferritin-like" evidence="1">
    <location>
        <begin position="8"/>
        <end position="171"/>
    </location>
</feature>
<dbReference type="Gene3D" id="1.20.1260.10">
    <property type="match status" value="1"/>
</dbReference>
<keyword evidence="3" id="KW-1185">Reference proteome</keyword>
<proteinExistence type="predicted"/>
<dbReference type="InterPro" id="IPR012347">
    <property type="entry name" value="Ferritin-like"/>
</dbReference>
<name>A0A2I1ILY1_9ACTO</name>
<dbReference type="InterPro" id="IPR059125">
    <property type="entry name" value="Ferritin_actino"/>
</dbReference>
<dbReference type="Pfam" id="PF13794">
    <property type="entry name" value="MiaE_2"/>
    <property type="match status" value="1"/>
</dbReference>